<evidence type="ECO:0000313" key="4">
    <source>
        <dbReference type="EMBL" id="MBV6319483.1"/>
    </source>
</evidence>
<comment type="caution">
    <text evidence="4">The sequence shown here is derived from an EMBL/GenBank/DDBJ whole genome shotgun (WGS) entry which is preliminary data.</text>
</comment>
<gene>
    <name evidence="4" type="ORF">KVP70_00930</name>
    <name evidence="5" type="ORF">L1274_000394</name>
</gene>
<evidence type="ECO:0000313" key="6">
    <source>
        <dbReference type="Proteomes" id="UP001155901"/>
    </source>
</evidence>
<dbReference type="EMBL" id="JAHTGR010000001">
    <property type="protein sequence ID" value="MBV6319483.1"/>
    <property type="molecule type" value="Genomic_DNA"/>
</dbReference>
<keyword evidence="2" id="KW-0560">Oxidoreductase</keyword>
<evidence type="ECO:0000256" key="2">
    <source>
        <dbReference type="ARBA" id="ARBA00023002"/>
    </source>
</evidence>
<dbReference type="FunFam" id="3.40.309.10:FF:000009">
    <property type="entry name" value="Aldehyde dehydrogenase A"/>
    <property type="match status" value="1"/>
</dbReference>
<dbReference type="Proteomes" id="UP001155901">
    <property type="component" value="Unassembled WGS sequence"/>
</dbReference>
<evidence type="ECO:0000256" key="1">
    <source>
        <dbReference type="ARBA" id="ARBA00009986"/>
    </source>
</evidence>
<organism evidence="4 6">
    <name type="scientific">Duganella violaceipulchra</name>
    <dbReference type="NCBI Taxonomy" id="2849652"/>
    <lineage>
        <taxon>Bacteria</taxon>
        <taxon>Pseudomonadati</taxon>
        <taxon>Pseudomonadota</taxon>
        <taxon>Betaproteobacteria</taxon>
        <taxon>Burkholderiales</taxon>
        <taxon>Oxalobacteraceae</taxon>
        <taxon>Telluria group</taxon>
        <taxon>Duganella</taxon>
    </lineage>
</organism>
<name>A0AA41L0U1_9BURK</name>
<sequence>MHVNFSCFTPLRAQVYLDGGYVEPLTGQAKQAVNPATLASVGRHPVCAEADVERAVASANRAQKLWKQTDTASRAALLHAIAHALENAPIRSEVAKLICREMGKPYPDAVGELSICASVFRYYAEMARDDGGKVAGTNQAGSFQHMRYEPYGVSVHILPFNYPILLLCWTVAASLAAGNACIIKPAEATALCTLRFMEYFAALPAGLVSCLPGDAHTAQLLIQSDGTHAVAFTGSVAAARAVGVACAERMKPCVLEAGGSDPMIISRHAPLEVAAAGCVNSAFLLTGQVCTSSERFFVVDQIHDAFVAEFARRTVQLRVGDGMGRAEIGPLVSQAARDKVARLVQQAVEQGAQIVCGGRIPPDGPPGWFYEPTILTGVTPQMAIMREECFGPVAAICRVADFDEALRLANDSEFGLGASVFTTDLAEAMEAANRLESGMVWINNPLIDNDALPFSGSKMSGLGCELGRQGLDAFRRSKMVILDHQPRIHDWWLPRPDAAFYPAQAAATDE</sequence>
<dbReference type="EMBL" id="JALJZU010000001">
    <property type="protein sequence ID" value="MCP2006706.1"/>
    <property type="molecule type" value="Genomic_DNA"/>
</dbReference>
<dbReference type="PANTHER" id="PTHR11699">
    <property type="entry name" value="ALDEHYDE DEHYDROGENASE-RELATED"/>
    <property type="match status" value="1"/>
</dbReference>
<dbReference type="AlphaFoldDB" id="A0AA41L0U1"/>
<reference evidence="4" key="1">
    <citation type="submission" date="2021-07" db="EMBL/GenBank/DDBJ databases">
        <title>Characterization of violacein-producing bacteria and related species.</title>
        <authorList>
            <person name="Wilson H.S."/>
            <person name="De Leon M.E."/>
        </authorList>
    </citation>
    <scope>NUCLEOTIDE SEQUENCE</scope>
    <source>
        <strain evidence="4">HSC-15S17</strain>
    </source>
</reference>
<feature type="domain" description="Aldehyde dehydrogenase" evidence="3">
    <location>
        <begin position="30"/>
        <end position="480"/>
    </location>
</feature>
<comment type="similarity">
    <text evidence="1">Belongs to the aldehyde dehydrogenase family.</text>
</comment>
<dbReference type="RefSeq" id="WP_217940150.1">
    <property type="nucleotide sequence ID" value="NZ_JAHTGR010000001.1"/>
</dbReference>
<accession>A0AA41L0U1</accession>
<dbReference type="Pfam" id="PF00171">
    <property type="entry name" value="Aldedh"/>
    <property type="match status" value="1"/>
</dbReference>
<evidence type="ECO:0000313" key="5">
    <source>
        <dbReference type="EMBL" id="MCP2006706.1"/>
    </source>
</evidence>
<keyword evidence="7" id="KW-1185">Reference proteome</keyword>
<evidence type="ECO:0000259" key="3">
    <source>
        <dbReference type="Pfam" id="PF00171"/>
    </source>
</evidence>
<reference evidence="5" key="2">
    <citation type="submission" date="2022-03" db="EMBL/GenBank/DDBJ databases">
        <title>Genome Encyclopedia of Bacteria and Archaea VI: Functional Genomics of Type Strains.</title>
        <authorList>
            <person name="Whitman W."/>
        </authorList>
    </citation>
    <scope>NUCLEOTIDE SEQUENCE</scope>
    <source>
        <strain evidence="5">HSC-15S17</strain>
    </source>
</reference>
<dbReference type="CDD" id="cd07078">
    <property type="entry name" value="ALDH"/>
    <property type="match status" value="1"/>
</dbReference>
<proteinExistence type="inferred from homology"/>
<evidence type="ECO:0000313" key="7">
    <source>
        <dbReference type="Proteomes" id="UP001162889"/>
    </source>
</evidence>
<dbReference type="Proteomes" id="UP001162889">
    <property type="component" value="Unassembled WGS sequence"/>
</dbReference>
<dbReference type="GO" id="GO:0016620">
    <property type="term" value="F:oxidoreductase activity, acting on the aldehyde or oxo group of donors, NAD or NADP as acceptor"/>
    <property type="evidence" value="ECO:0007669"/>
    <property type="project" value="UniProtKB-ARBA"/>
</dbReference>
<dbReference type="InterPro" id="IPR015590">
    <property type="entry name" value="Aldehyde_DH_dom"/>
</dbReference>
<protein>
    <submittedName>
        <fullName evidence="5">Acyl-CoA reductase-like NAD-dependent aldehyde dehydrogenase</fullName>
    </submittedName>
    <submittedName>
        <fullName evidence="4">Aldehyde dehydrogenase family protein</fullName>
    </submittedName>
</protein>